<sequence length="209" mass="24108">MSFSIITFEHRVVYSRLSHFYFYICTQQTFAKMKKLFLYLLLVLASTFANAQSEIPSDNIRQTPDVNIKEIGGFLLDMGLMNVKPPQLPELKLDMPNATKDYNQIFRFNTDAIYTQGFSNAFSTSGFYSPGYSWGFDSSAQFMQMGSFKLKNGMRINTYGDYDEKGWRVPNRSAMPWERNNFRGAFELKSSNGAFGIRFEVQQGRHAPY</sequence>
<accession>W4UQK0</accession>
<proteinExistence type="predicted"/>
<organism evidence="1 2">
    <name type="scientific">Bacteroides reticulotermitis JCM 10512</name>
    <dbReference type="NCBI Taxonomy" id="1445607"/>
    <lineage>
        <taxon>Bacteria</taxon>
        <taxon>Pseudomonadati</taxon>
        <taxon>Bacteroidota</taxon>
        <taxon>Bacteroidia</taxon>
        <taxon>Bacteroidales</taxon>
        <taxon>Bacteroidaceae</taxon>
        <taxon>Bacteroides</taxon>
    </lineage>
</organism>
<reference evidence="1 2" key="1">
    <citation type="journal article" date="2014" name="Genome Announc.">
        <title>Draft Genome Sequence of Bacteroides reticulotermitis Strain JCM 10512T, Isolated from the Gut of a Termite.</title>
        <authorList>
            <person name="Yuki M."/>
            <person name="Oshima K."/>
            <person name="Suda W."/>
            <person name="Sakamoto M."/>
            <person name="Iida T."/>
            <person name="Hattori M."/>
            <person name="Ohkuma M."/>
        </authorList>
    </citation>
    <scope>NUCLEOTIDE SEQUENCE [LARGE SCALE GENOMIC DNA]</scope>
    <source>
        <strain evidence="1 2">JCM 10512</strain>
    </source>
</reference>
<keyword evidence="2" id="KW-1185">Reference proteome</keyword>
<evidence type="ECO:0008006" key="3">
    <source>
        <dbReference type="Google" id="ProtNLM"/>
    </source>
</evidence>
<dbReference type="AlphaFoldDB" id="W4UQK0"/>
<dbReference type="Proteomes" id="UP000019131">
    <property type="component" value="Unassembled WGS sequence"/>
</dbReference>
<evidence type="ECO:0000313" key="2">
    <source>
        <dbReference type="Proteomes" id="UP000019131"/>
    </source>
</evidence>
<comment type="caution">
    <text evidence="1">The sequence shown here is derived from an EMBL/GenBank/DDBJ whole genome shotgun (WGS) entry which is preliminary data.</text>
</comment>
<evidence type="ECO:0000313" key="1">
    <source>
        <dbReference type="EMBL" id="GAE83430.1"/>
    </source>
</evidence>
<protein>
    <recommendedName>
        <fullName evidence="3">Occludin</fullName>
    </recommendedName>
</protein>
<gene>
    <name evidence="1" type="ORF">JCM10512_1701</name>
</gene>
<name>W4UQK0_9BACE</name>
<dbReference type="EMBL" id="BAIV01000008">
    <property type="protein sequence ID" value="GAE83430.1"/>
    <property type="molecule type" value="Genomic_DNA"/>
</dbReference>